<protein>
    <submittedName>
        <fullName evidence="1">Uncharacterized protein</fullName>
    </submittedName>
</protein>
<accession>A0A6C0AYJ2</accession>
<proteinExistence type="predicted"/>
<sequence>MDSFYYIPLWLQIYIQCERNPYLRGFLRMTTKKLNNRLLLECDDYICARKMFTLSWYYTTRDFELIQDDSEESIKKYNYYKTVFISSSLFLNTFTY</sequence>
<organism evidence="1">
    <name type="scientific">viral metagenome</name>
    <dbReference type="NCBI Taxonomy" id="1070528"/>
    <lineage>
        <taxon>unclassified sequences</taxon>
        <taxon>metagenomes</taxon>
        <taxon>organismal metagenomes</taxon>
    </lineage>
</organism>
<dbReference type="EMBL" id="MN738817">
    <property type="protein sequence ID" value="QHS84862.1"/>
    <property type="molecule type" value="Genomic_DNA"/>
</dbReference>
<evidence type="ECO:0000313" key="1">
    <source>
        <dbReference type="EMBL" id="QHS84862.1"/>
    </source>
</evidence>
<dbReference type="AlphaFoldDB" id="A0A6C0AYJ2"/>
<reference evidence="1" key="1">
    <citation type="journal article" date="2020" name="Nature">
        <title>Giant virus diversity and host interactions through global metagenomics.</title>
        <authorList>
            <person name="Schulz F."/>
            <person name="Roux S."/>
            <person name="Paez-Espino D."/>
            <person name="Jungbluth S."/>
            <person name="Walsh D.A."/>
            <person name="Denef V.J."/>
            <person name="McMahon K.D."/>
            <person name="Konstantinidis K.T."/>
            <person name="Eloe-Fadrosh E.A."/>
            <person name="Kyrpides N.C."/>
            <person name="Woyke T."/>
        </authorList>
    </citation>
    <scope>NUCLEOTIDE SEQUENCE</scope>
    <source>
        <strain evidence="1">GVMAG-S-ERX556022-25</strain>
    </source>
</reference>
<name>A0A6C0AYJ2_9ZZZZ</name>